<feature type="domain" description="DUF4988" evidence="3">
    <location>
        <begin position="183"/>
        <end position="260"/>
    </location>
</feature>
<keyword evidence="1" id="KW-0175">Coiled coil</keyword>
<dbReference type="OrthoDB" id="1049181at2"/>
<dbReference type="Gene3D" id="3.80.10.10">
    <property type="entry name" value="Ribonuclease Inhibitor"/>
    <property type="match status" value="2"/>
</dbReference>
<gene>
    <name evidence="4" type="ORF">HMPREF1057_00412</name>
</gene>
<feature type="coiled-coil region" evidence="1">
    <location>
        <begin position="40"/>
        <end position="67"/>
    </location>
</feature>
<feature type="compositionally biased region" description="Basic and acidic residues" evidence="2">
    <location>
        <begin position="176"/>
        <end position="186"/>
    </location>
</feature>
<feature type="compositionally biased region" description="Low complexity" evidence="2">
    <location>
        <begin position="389"/>
        <end position="403"/>
    </location>
</feature>
<proteinExistence type="predicted"/>
<reference evidence="4 5" key="1">
    <citation type="submission" date="2012-02" db="EMBL/GenBank/DDBJ databases">
        <title>The Genome Sequence of Bacteroides finegoldii CL09T03C10.</title>
        <authorList>
            <consortium name="The Broad Institute Genome Sequencing Platform"/>
            <person name="Earl A."/>
            <person name="Ward D."/>
            <person name="Feldgarden M."/>
            <person name="Gevers D."/>
            <person name="Zitomersky N.L."/>
            <person name="Coyne M.J."/>
            <person name="Comstock L.E."/>
            <person name="Young S.K."/>
            <person name="Zeng Q."/>
            <person name="Gargeya S."/>
            <person name="Fitzgerald M."/>
            <person name="Haas B."/>
            <person name="Abouelleil A."/>
            <person name="Alvarado L."/>
            <person name="Arachchi H.M."/>
            <person name="Berlin A."/>
            <person name="Chapman S.B."/>
            <person name="Gearin G."/>
            <person name="Goldberg J."/>
            <person name="Griggs A."/>
            <person name="Gujja S."/>
            <person name="Hansen M."/>
            <person name="Heiman D."/>
            <person name="Howarth C."/>
            <person name="Larimer J."/>
            <person name="Lui A."/>
            <person name="MacDonald P.J.P."/>
            <person name="McCowen C."/>
            <person name="Montmayeur A."/>
            <person name="Murphy C."/>
            <person name="Neiman D."/>
            <person name="Pearson M."/>
            <person name="Priest M."/>
            <person name="Roberts A."/>
            <person name="Saif S."/>
            <person name="Shea T."/>
            <person name="Sisk P."/>
            <person name="Stolte C."/>
            <person name="Sykes S."/>
            <person name="Wortman J."/>
            <person name="Nusbaum C."/>
            <person name="Birren B."/>
        </authorList>
    </citation>
    <scope>NUCLEOTIDE SEQUENCE [LARGE SCALE GENOMIC DNA]</scope>
    <source>
        <strain evidence="4 5">CL09T03C10</strain>
    </source>
</reference>
<dbReference type="CDD" id="cd14948">
    <property type="entry name" value="BACON"/>
    <property type="match status" value="1"/>
</dbReference>
<organism evidence="4 5">
    <name type="scientific">Bacteroides finegoldii CL09T03C10</name>
    <dbReference type="NCBI Taxonomy" id="997888"/>
    <lineage>
        <taxon>Bacteria</taxon>
        <taxon>Pseudomonadati</taxon>
        <taxon>Bacteroidota</taxon>
        <taxon>Bacteroidia</taxon>
        <taxon>Bacteroidales</taxon>
        <taxon>Bacteroidaceae</taxon>
        <taxon>Bacteroides</taxon>
    </lineage>
</organism>
<evidence type="ECO:0000259" key="3">
    <source>
        <dbReference type="Pfam" id="PF16378"/>
    </source>
</evidence>
<evidence type="ECO:0000313" key="5">
    <source>
        <dbReference type="Proteomes" id="UP000007995"/>
    </source>
</evidence>
<name>K5BUA1_9BACE</name>
<feature type="domain" description="DUF4988" evidence="3">
    <location>
        <begin position="29"/>
        <end position="169"/>
    </location>
</feature>
<evidence type="ECO:0000313" key="4">
    <source>
        <dbReference type="EMBL" id="EKJ91577.1"/>
    </source>
</evidence>
<feature type="region of interest" description="Disordered" evidence="2">
    <location>
        <begin position="160"/>
        <end position="186"/>
    </location>
</feature>
<dbReference type="InterPro" id="IPR013783">
    <property type="entry name" value="Ig-like_fold"/>
</dbReference>
<dbReference type="Gene3D" id="2.60.40.10">
    <property type="entry name" value="Immunoglobulins"/>
    <property type="match status" value="1"/>
</dbReference>
<dbReference type="PROSITE" id="PS51257">
    <property type="entry name" value="PROKAR_LIPOPROTEIN"/>
    <property type="match status" value="1"/>
</dbReference>
<evidence type="ECO:0000256" key="2">
    <source>
        <dbReference type="SAM" id="MobiDB-lite"/>
    </source>
</evidence>
<protein>
    <recommendedName>
        <fullName evidence="3">DUF4988 domain-containing protein</fullName>
    </recommendedName>
</protein>
<feature type="region of interest" description="Disordered" evidence="2">
    <location>
        <begin position="96"/>
        <end position="132"/>
    </location>
</feature>
<dbReference type="InterPro" id="IPR024361">
    <property type="entry name" value="BACON"/>
</dbReference>
<feature type="domain" description="DUF4988" evidence="3">
    <location>
        <begin position="396"/>
        <end position="473"/>
    </location>
</feature>
<dbReference type="EMBL" id="AGXW01000002">
    <property type="protein sequence ID" value="EKJ91577.1"/>
    <property type="molecule type" value="Genomic_DNA"/>
</dbReference>
<dbReference type="SUPFAM" id="SSF52058">
    <property type="entry name" value="L domain-like"/>
    <property type="match status" value="1"/>
</dbReference>
<feature type="compositionally biased region" description="Basic and acidic residues" evidence="2">
    <location>
        <begin position="99"/>
        <end position="125"/>
    </location>
</feature>
<feature type="region of interest" description="Disordered" evidence="2">
    <location>
        <begin position="384"/>
        <end position="411"/>
    </location>
</feature>
<dbReference type="InterPro" id="IPR026906">
    <property type="entry name" value="LRR_5"/>
</dbReference>
<dbReference type="Pfam" id="PF13306">
    <property type="entry name" value="LRR_5"/>
    <property type="match status" value="2"/>
</dbReference>
<dbReference type="HOGENOM" id="CLU_289455_0_0_10"/>
<dbReference type="InterPro" id="IPR032675">
    <property type="entry name" value="LRR_dom_sf"/>
</dbReference>
<evidence type="ECO:0000256" key="1">
    <source>
        <dbReference type="SAM" id="Coils"/>
    </source>
</evidence>
<dbReference type="Gene3D" id="1.20.5.320">
    <property type="entry name" value="6-Phosphogluconate Dehydrogenase, domain 3"/>
    <property type="match status" value="1"/>
</dbReference>
<dbReference type="InterPro" id="IPR032149">
    <property type="entry name" value="DUF4988"/>
</dbReference>
<feature type="region of interest" description="Disordered" evidence="2">
    <location>
        <begin position="329"/>
        <end position="359"/>
    </location>
</feature>
<comment type="caution">
    <text evidence="4">The sequence shown here is derived from an EMBL/GenBank/DDBJ whole genome shotgun (WGS) entry which is preliminary data.</text>
</comment>
<accession>K5BUA1</accession>
<sequence>MMKKATFFFLVIATLTTTFYSCKTNTDDLWDSIHQLDGRVTSLEELCKQMNGNISSLQKLVQALQDNNSITMVTPVKQGDKTIGYTISFTKGEPITIYHGEKGDKGEQGDKGETGDKGDTGDNGKDGTTPIIGVKQHADGIYYWTLNGDWLRDNSGNMIKAEGKDGTNGNDGTNGEDGKDGEDGLNGKDGITPLLEIRNGRWYLSSDDGQTWTDIGQATGESGKDGVNGTDGKNGDSLFQEIDYTSDLNFVIFTLADGTILKLPTWYAFGNLQQLCEQINSNISSMQLIIEALQQKDAITNVEVISENGYEIGYKLYFEKHTPITIYHGKNGQDGTNGSDGEDGDDGANGKDGTTPNIGVKQDTDGIYYWTLNNDWLKDENGHKIKAQGTDGNNGNDGNNGADGTDGKDGITPQLKIEEDYWYISYDNGSNWTKLGKATGADGTSGDAFFKNVTEDDDYVYLEMQAGNIISVPKHKKLSITFNETEDIRVLANQTYPIQYTITGATDKTVVKALAQDGFRAVVKSTDSASGVIEVTTPTNIVSSEILIFISDGEERTIMRSINFVEGVINITNRSYTVPYTGGTVSVQLSTNIDYTVEIPEADKTWISIAPTSRAIMRDETITFNVQQNNNTQLRYSIIKLVDKLGVTSETIQITQRGGSSQDIHVTTAGTLEQQIDSEDAQIIEELKITGHLNTFDYEFLKTMPNLKTVDLSELDDTIIPASAFSGSKVSAVLLPLRLRVISNRAFYQSGITSLYIPETVESIGEYAYAETANLVGNVSIPKNTAIIGDCAFLKSAFDGTLIMEEGIRSIGNNAFEYCEKVQGDLVIPNSVTTLGTYAFAHSTFTGSLSIGNGVTDIPNYAFQGCNSFKGKITIGENVESIGSHAFAGCRGFTGNLIIPDNVESIGEDAFYNCTGFTGYLSLGSSVTKIGNYAFSSSTRTLKATDESNNKAYTYTCEGLFNTVYCKANVPPTLDHFSLKHKRGNAEVYSEFGWNYGYQLEVYVGAGLLYHTYTGTRPKHLLVPMNCYSTYKNTIGWDDFDLIEEVEF</sequence>
<dbReference type="Proteomes" id="UP000007995">
    <property type="component" value="Unassembled WGS sequence"/>
</dbReference>
<dbReference type="AlphaFoldDB" id="K5BUA1"/>
<dbReference type="Pfam" id="PF16378">
    <property type="entry name" value="DUF4988"/>
    <property type="match status" value="3"/>
</dbReference>
<dbReference type="PANTHER" id="PTHR24637">
    <property type="entry name" value="COLLAGEN"/>
    <property type="match status" value="1"/>
</dbReference>
<dbReference type="RefSeq" id="WP_007759102.1">
    <property type="nucleotide sequence ID" value="NZ_AKBZ01000001.1"/>
</dbReference>